<keyword evidence="2" id="KW-1133">Transmembrane helix</keyword>
<dbReference type="PANTHER" id="PTHR47505">
    <property type="entry name" value="DNA UTILIZATION PROTEIN YHGH"/>
    <property type="match status" value="1"/>
</dbReference>
<sequence>MYVLWQKLKRYNIIFLLKFTIQVIIAILKSLINLFFPKVCYACTTYLLDNEETICTNCRHDLPTTNFHFSNDDSVKKVLRGRANIEHATALFRFEKEGPVQQLIHSLKYKGYEHIGELLGDWLGGELAELKTYQNIDMVIPVPMHPKKLKKRGYNQVTKFGQQIAEALNVAYVDDVLIKITNTTSQTTKKRVARWSNSNELFALRNISKIENKHILLVDDIITTGATLEACCLVLNQAKHLKISIATMAIA</sequence>
<dbReference type="InterPro" id="IPR000836">
    <property type="entry name" value="PRTase_dom"/>
</dbReference>
<reference evidence="4 5" key="1">
    <citation type="submission" date="2018-02" db="EMBL/GenBank/DDBJ databases">
        <title>Genomic Encyclopedia of Archaeal and Bacterial Type Strains, Phase II (KMG-II): from individual species to whole genera.</title>
        <authorList>
            <person name="Goeker M."/>
        </authorList>
    </citation>
    <scope>NUCLEOTIDE SEQUENCE [LARGE SCALE GENOMIC DNA]</scope>
    <source>
        <strain evidence="4 5">DSM 21165</strain>
    </source>
</reference>
<dbReference type="PANTHER" id="PTHR47505:SF1">
    <property type="entry name" value="DNA UTILIZATION PROTEIN YHGH"/>
    <property type="match status" value="1"/>
</dbReference>
<proteinExistence type="inferred from homology"/>
<organism evidence="4 5">
    <name type="scientific">Jejuia pallidilutea</name>
    <dbReference type="NCBI Taxonomy" id="504487"/>
    <lineage>
        <taxon>Bacteria</taxon>
        <taxon>Pseudomonadati</taxon>
        <taxon>Bacteroidota</taxon>
        <taxon>Flavobacteriia</taxon>
        <taxon>Flavobacteriales</taxon>
        <taxon>Flavobacteriaceae</taxon>
        <taxon>Jejuia</taxon>
    </lineage>
</organism>
<accession>A0A362X4D8</accession>
<feature type="transmembrane region" description="Helical" evidence="2">
    <location>
        <begin position="12"/>
        <end position="36"/>
    </location>
</feature>
<dbReference type="Proteomes" id="UP000251545">
    <property type="component" value="Unassembled WGS sequence"/>
</dbReference>
<dbReference type="Pfam" id="PF00156">
    <property type="entry name" value="Pribosyltran"/>
    <property type="match status" value="1"/>
</dbReference>
<evidence type="ECO:0000313" key="5">
    <source>
        <dbReference type="Proteomes" id="UP000251545"/>
    </source>
</evidence>
<keyword evidence="2" id="KW-0472">Membrane</keyword>
<dbReference type="AlphaFoldDB" id="A0A362X4D8"/>
<dbReference type="CDD" id="cd06223">
    <property type="entry name" value="PRTases_typeI"/>
    <property type="match status" value="1"/>
</dbReference>
<keyword evidence="2" id="KW-0812">Transmembrane</keyword>
<dbReference type="SUPFAM" id="SSF53271">
    <property type="entry name" value="PRTase-like"/>
    <property type="match status" value="1"/>
</dbReference>
<dbReference type="EMBL" id="PVEO01000001">
    <property type="protein sequence ID" value="PQV51607.1"/>
    <property type="molecule type" value="Genomic_DNA"/>
</dbReference>
<gene>
    <name evidence="4" type="ORF">CLV33_101533</name>
</gene>
<evidence type="ECO:0000256" key="1">
    <source>
        <dbReference type="ARBA" id="ARBA00008007"/>
    </source>
</evidence>
<dbReference type="InterPro" id="IPR051910">
    <property type="entry name" value="ComF/GntX_DNA_util-trans"/>
</dbReference>
<protein>
    <submittedName>
        <fullName evidence="4">ComF family protein</fullName>
    </submittedName>
</protein>
<dbReference type="InterPro" id="IPR029057">
    <property type="entry name" value="PRTase-like"/>
</dbReference>
<name>A0A362X4D8_9FLAO</name>
<evidence type="ECO:0000256" key="2">
    <source>
        <dbReference type="SAM" id="Phobius"/>
    </source>
</evidence>
<comment type="similarity">
    <text evidence="1">Belongs to the ComF/GntX family.</text>
</comment>
<comment type="caution">
    <text evidence="4">The sequence shown here is derived from an EMBL/GenBank/DDBJ whole genome shotgun (WGS) entry which is preliminary data.</text>
</comment>
<evidence type="ECO:0000259" key="3">
    <source>
        <dbReference type="Pfam" id="PF00156"/>
    </source>
</evidence>
<feature type="domain" description="Phosphoribosyltransferase" evidence="3">
    <location>
        <begin position="160"/>
        <end position="248"/>
    </location>
</feature>
<dbReference type="Gene3D" id="3.40.50.2020">
    <property type="match status" value="1"/>
</dbReference>
<evidence type="ECO:0000313" key="4">
    <source>
        <dbReference type="EMBL" id="PQV51607.1"/>
    </source>
</evidence>